<evidence type="ECO:0000313" key="3">
    <source>
        <dbReference type="Proteomes" id="UP000816034"/>
    </source>
</evidence>
<gene>
    <name evidence="2" type="ORF">C9374_008534</name>
</gene>
<evidence type="ECO:0000313" key="2">
    <source>
        <dbReference type="EMBL" id="KAG2378391.1"/>
    </source>
</evidence>
<keyword evidence="3" id="KW-1185">Reference proteome</keyword>
<dbReference type="GeneID" id="68100988"/>
<dbReference type="CDD" id="cd22641">
    <property type="entry name" value="C24-like"/>
    <property type="match status" value="1"/>
</dbReference>
<dbReference type="Gene3D" id="3.90.1340.10">
    <property type="entry name" value="Phage tail collar domain"/>
    <property type="match status" value="1"/>
</dbReference>
<proteinExistence type="predicted"/>
<organism evidence="2 3">
    <name type="scientific">Naegleria lovaniensis</name>
    <name type="common">Amoeba</name>
    <dbReference type="NCBI Taxonomy" id="51637"/>
    <lineage>
        <taxon>Eukaryota</taxon>
        <taxon>Discoba</taxon>
        <taxon>Heterolobosea</taxon>
        <taxon>Tetramitia</taxon>
        <taxon>Eutetramitia</taxon>
        <taxon>Vahlkampfiidae</taxon>
        <taxon>Naegleria</taxon>
    </lineage>
</organism>
<dbReference type="AlphaFoldDB" id="A0AA88GJL5"/>
<dbReference type="Proteomes" id="UP000816034">
    <property type="component" value="Unassembled WGS sequence"/>
</dbReference>
<dbReference type="RefSeq" id="XP_044545653.1">
    <property type="nucleotide sequence ID" value="XM_044698621.1"/>
</dbReference>
<feature type="domain" description="Phage tail collar" evidence="1">
    <location>
        <begin position="475"/>
        <end position="531"/>
    </location>
</feature>
<reference evidence="2 3" key="1">
    <citation type="journal article" date="2018" name="BMC Genomics">
        <title>The genome of Naegleria lovaniensis, the basis for a comparative approach to unravel pathogenicity factors of the human pathogenic amoeba N. fowleri.</title>
        <authorList>
            <person name="Liechti N."/>
            <person name="Schurch N."/>
            <person name="Bruggmann R."/>
            <person name="Wittwer M."/>
        </authorList>
    </citation>
    <scope>NUCLEOTIDE SEQUENCE [LARGE SCALE GENOMIC DNA]</scope>
    <source>
        <strain evidence="2 3">ATCC 30569</strain>
    </source>
</reference>
<dbReference type="SUPFAM" id="SSF88874">
    <property type="entry name" value="Receptor-binding domain of short tail fibre protein gp12"/>
    <property type="match status" value="1"/>
</dbReference>
<dbReference type="Pfam" id="PF07484">
    <property type="entry name" value="Collar"/>
    <property type="match status" value="1"/>
</dbReference>
<accession>A0AA88GJL5</accession>
<protein>
    <recommendedName>
        <fullName evidence="1">Phage tail collar domain-containing protein</fullName>
    </recommendedName>
</protein>
<dbReference type="InterPro" id="IPR037053">
    <property type="entry name" value="Phage_tail_collar_dom_sf"/>
</dbReference>
<sequence length="651" mass="72685">MPLVTIQAPLTCPWQNSTLVAYESTENSSLKEHHVSQMKWYSFGKPEIVWNNQVHSQKTFYHVEKLPFKFVLYVKMALSEEEKKVIALQASHESGASSVGKVVDPQQIKTLICDEITGKIELEIDGVRHVLTGRVQSVLQNNPCELEFPIMDRVVLEELEKRVLDTTGISVTLFVAFNGTRVKEQSVQMTSDNSAITTLMDDVFGKGQEVLVTRNQMSEISHRLFHSLTILEEYNCLDAKEFEKEFLQHLIGMTNFQNQIQTDFTELGLLSLSKYGLNVKGDFTADTIRKSLERTFTREKRDTHDYIKVNLENQNSGTEHSSFDAEVSVGCGLTSVDASMAMEQSKSWANSDKSLNEQLNELNTLMEKKVRFEFEGEKIVPKSIALQRLQKSSLVNFVSLTYRKRKLFEGGEKLIYKLNTSDVLSQISPNEIVTKLLMKDTNHVVIYGLVEQLFQQLAKVEKELKHQLRLNVPIGAIKLFSGHVEPEGWKWCDGSVLSCSSYPDLFAVIGTTFGGDGVLNFALPDLRGRVPVGAGQGSGLTDRKLGHKGGTEAVQLFIQHMPKHAHSGNTGNESNGHTHRQHAVANFNHGGNGIRTTYTGDGQGALAYDTGVDTGGNHQPHTHTVATEGGDQAHENMQPFVNINFMIKCVK</sequence>
<evidence type="ECO:0000259" key="1">
    <source>
        <dbReference type="Pfam" id="PF07484"/>
    </source>
</evidence>
<dbReference type="EMBL" id="PYSW02000034">
    <property type="protein sequence ID" value="KAG2378391.1"/>
    <property type="molecule type" value="Genomic_DNA"/>
</dbReference>
<dbReference type="InterPro" id="IPR011083">
    <property type="entry name" value="Phage_tail_collar_dom"/>
</dbReference>
<comment type="caution">
    <text evidence="2">The sequence shown here is derived from an EMBL/GenBank/DDBJ whole genome shotgun (WGS) entry which is preliminary data.</text>
</comment>
<name>A0AA88GJL5_NAELO</name>